<sequence length="687" mass="73833">MHCTLRRSQRSFRDFPSCRAMALSLERAARALHVLLLLSIALAVCSAGSIVTTPLSKLEATCDALLISKLSTGIDTGNATSVRTYSSESTTGNAPNTAEAVSIGDGASRDARVLQGAGDGRLSVVKPAVECESLLGVDLSHIAENGGASVTSATETTHEGHLYCVVEGSLPAATHWQVMLPVRTWTQRYMQVGCGGLCGMIRMQVNAASGSQQVSGGELALATTDMGGGMDGKVFANNPGRRKSFAYSAQHLTSLVSKTLMQAYYGQKPRYSYFNGCSDGGREGVMEAMRYPNDFDGILAGAPAMLFQFQNSLHHGWLAMSNIDGPMPELPPMMRGPPPGPEGREHGPPRRGLPEHGLPASGPTAIVTASKLPLLHAAVVRACDALDGLVDGLLSDPRLCKFDPRDLLCDAESAVQVDQQCLTEAEVETIHKFYNGPVDPVTGSHLTVGNVQFGSELAWEGVFVPSGPRQPVMSAHIALAALRYLIFEPNPPESYSLNDLEFTEATVELLRARHPLLDATSPDLTAFKNAGGKLILWHGWSDEHISPRTTIAYHEALQKHIGAEQMAEFERLYLLPGVQHCGHGEGMAAIDLVTPLLEWVEQGSAPHKIITSTDMNNDLPPWMPQPVAPSFTRSRPVFPYPSLAKYTGQGDANDATSYVEGAPLYTEKTADWAGQSFFEPMCRGQSR</sequence>
<accession>W2L6H9</accession>
<dbReference type="GO" id="GO:0045493">
    <property type="term" value="P:xylan catabolic process"/>
    <property type="evidence" value="ECO:0007669"/>
    <property type="project" value="UniProtKB-KW"/>
</dbReference>
<keyword evidence="4" id="KW-0119">Carbohydrate metabolism</keyword>
<dbReference type="AlphaFoldDB" id="W2L6H9"/>
<evidence type="ECO:0000256" key="4">
    <source>
        <dbReference type="ARBA" id="ARBA00022651"/>
    </source>
</evidence>
<dbReference type="GO" id="GO:0030600">
    <property type="term" value="F:feruloyl esterase activity"/>
    <property type="evidence" value="ECO:0007669"/>
    <property type="project" value="UniProtKB-EC"/>
</dbReference>
<evidence type="ECO:0000256" key="11">
    <source>
        <dbReference type="SAM" id="MobiDB-lite"/>
    </source>
</evidence>
<evidence type="ECO:0000256" key="6">
    <source>
        <dbReference type="ARBA" id="ARBA00022729"/>
    </source>
</evidence>
<dbReference type="OrthoDB" id="3039123at2759"/>
<comment type="catalytic activity">
    <reaction evidence="10">
        <text>feruloyl-polysaccharide + H2O = ferulate + polysaccharide.</text>
        <dbReference type="EC" id="3.1.1.73"/>
    </reaction>
</comment>
<dbReference type="InterPro" id="IPR011118">
    <property type="entry name" value="Tannase/feruloyl_esterase"/>
</dbReference>
<dbReference type="EC" id="3.1.1.73" evidence="2"/>
<reference evidence="12" key="1">
    <citation type="submission" date="2013-11" db="EMBL/GenBank/DDBJ databases">
        <title>The Genome Sequence of Phytophthora parasitica CHvinca01.</title>
        <authorList>
            <consortium name="The Broad Institute Genomics Platform"/>
            <person name="Russ C."/>
            <person name="Tyler B."/>
            <person name="Panabieres F."/>
            <person name="Shan W."/>
            <person name="Tripathy S."/>
            <person name="Grunwald N."/>
            <person name="Machado M."/>
            <person name="Johnson C.S."/>
            <person name="Arredondo F."/>
            <person name="Hong C."/>
            <person name="Coffey M."/>
            <person name="Young S.K."/>
            <person name="Zeng Q."/>
            <person name="Gargeya S."/>
            <person name="Fitzgerald M."/>
            <person name="Abouelleil A."/>
            <person name="Alvarado L."/>
            <person name="Chapman S.B."/>
            <person name="Gainer-Dewar J."/>
            <person name="Goldberg J."/>
            <person name="Griggs A."/>
            <person name="Gujja S."/>
            <person name="Hansen M."/>
            <person name="Howarth C."/>
            <person name="Imamovic A."/>
            <person name="Ireland A."/>
            <person name="Larimer J."/>
            <person name="McCowan C."/>
            <person name="Murphy C."/>
            <person name="Pearson M."/>
            <person name="Poon T.W."/>
            <person name="Priest M."/>
            <person name="Roberts A."/>
            <person name="Saif S."/>
            <person name="Shea T."/>
            <person name="Sykes S."/>
            <person name="Wortman J."/>
            <person name="Nusbaum C."/>
            <person name="Birren B."/>
        </authorList>
    </citation>
    <scope>NUCLEOTIDE SEQUENCE [LARGE SCALE GENOMIC DNA]</scope>
    <source>
        <strain evidence="12">CHvinca01</strain>
    </source>
</reference>
<dbReference type="PANTHER" id="PTHR33938:SF15">
    <property type="entry name" value="FERULOYL ESTERASE B-RELATED"/>
    <property type="match status" value="1"/>
</dbReference>
<gene>
    <name evidence="12" type="ORF">L917_08727</name>
</gene>
<proteinExistence type="inferred from homology"/>
<evidence type="ECO:0000313" key="12">
    <source>
        <dbReference type="EMBL" id="ETL93033.1"/>
    </source>
</evidence>
<evidence type="ECO:0000256" key="5">
    <source>
        <dbReference type="ARBA" id="ARBA00022723"/>
    </source>
</evidence>
<evidence type="ECO:0000256" key="3">
    <source>
        <dbReference type="ARBA" id="ARBA00022487"/>
    </source>
</evidence>
<feature type="compositionally biased region" description="Basic and acidic residues" evidence="11">
    <location>
        <begin position="342"/>
        <end position="354"/>
    </location>
</feature>
<feature type="region of interest" description="Disordered" evidence="11">
    <location>
        <begin position="333"/>
        <end position="360"/>
    </location>
</feature>
<keyword evidence="4" id="KW-0858">Xylan degradation</keyword>
<organism evidence="12">
    <name type="scientific">Phytophthora nicotianae</name>
    <name type="common">Potato buckeye rot agent</name>
    <name type="synonym">Phytophthora parasitica</name>
    <dbReference type="NCBI Taxonomy" id="4792"/>
    <lineage>
        <taxon>Eukaryota</taxon>
        <taxon>Sar</taxon>
        <taxon>Stramenopiles</taxon>
        <taxon>Oomycota</taxon>
        <taxon>Peronosporomycetes</taxon>
        <taxon>Peronosporales</taxon>
        <taxon>Peronosporaceae</taxon>
        <taxon>Phytophthora</taxon>
    </lineage>
</organism>
<keyword evidence="8" id="KW-0106">Calcium</keyword>
<dbReference type="PANTHER" id="PTHR33938">
    <property type="entry name" value="FERULOYL ESTERASE B-RELATED"/>
    <property type="match status" value="1"/>
</dbReference>
<dbReference type="GO" id="GO:0046872">
    <property type="term" value="F:metal ion binding"/>
    <property type="evidence" value="ECO:0007669"/>
    <property type="project" value="UniProtKB-KW"/>
</dbReference>
<dbReference type="Proteomes" id="UP000054423">
    <property type="component" value="Unassembled WGS sequence"/>
</dbReference>
<keyword evidence="3" id="KW-0719">Serine esterase</keyword>
<dbReference type="InterPro" id="IPR029058">
    <property type="entry name" value="AB_hydrolase_fold"/>
</dbReference>
<name>W2L6H9_PHYNI</name>
<dbReference type="Pfam" id="PF07519">
    <property type="entry name" value="Tannase"/>
    <property type="match status" value="2"/>
</dbReference>
<evidence type="ECO:0000256" key="8">
    <source>
        <dbReference type="ARBA" id="ARBA00022837"/>
    </source>
</evidence>
<evidence type="ECO:0000256" key="9">
    <source>
        <dbReference type="ARBA" id="ARBA00023157"/>
    </source>
</evidence>
<evidence type="ECO:0000256" key="10">
    <source>
        <dbReference type="ARBA" id="ARBA00034075"/>
    </source>
</evidence>
<keyword evidence="4" id="KW-0624">Polysaccharide degradation</keyword>
<dbReference type="EMBL" id="KI679712">
    <property type="protein sequence ID" value="ETL93033.1"/>
    <property type="molecule type" value="Genomic_DNA"/>
</dbReference>
<evidence type="ECO:0000256" key="1">
    <source>
        <dbReference type="ARBA" id="ARBA00006249"/>
    </source>
</evidence>
<protein>
    <recommendedName>
        <fullName evidence="2">feruloyl esterase</fullName>
        <ecNumber evidence="2">3.1.1.73</ecNumber>
    </recommendedName>
</protein>
<evidence type="ECO:0000256" key="2">
    <source>
        <dbReference type="ARBA" id="ARBA00013091"/>
    </source>
</evidence>
<dbReference type="SUPFAM" id="SSF53474">
    <property type="entry name" value="alpha/beta-Hydrolases"/>
    <property type="match status" value="1"/>
</dbReference>
<keyword evidence="7" id="KW-0378">Hydrolase</keyword>
<keyword evidence="9" id="KW-1015">Disulfide bond</keyword>
<keyword evidence="5" id="KW-0479">Metal-binding</keyword>
<dbReference type="VEuPathDB" id="FungiDB:PPTG_22971"/>
<dbReference type="VEuPathDB" id="FungiDB:PPTG_24617"/>
<comment type="similarity">
    <text evidence="1">Belongs to the tannase family.</text>
</comment>
<keyword evidence="6" id="KW-0732">Signal</keyword>
<evidence type="ECO:0000256" key="7">
    <source>
        <dbReference type="ARBA" id="ARBA00022801"/>
    </source>
</evidence>